<sequence length="312" mass="35930">MDRKFVKINFAQGSLEVVKDRDDNLCCMKTKSLLELVRYGLFSSGFWTMEESLLFYFELVSGILTSDVLFIFYNENAQRLFSILLQLLEREKGTLICITDRLEKQQFIITTILKTLCEEYKQQFSELSSVSESGGDRLLLTDLYQINSKCRQMSLLKQTLESFLSTIQQCVFTNQVLSKEGEGFLGTLPSLVTIDITSIVVDTIDTLERVEQSLMELEKKSQKYSEGVKQEYLSFLAPFVFQRFLVCLFTWNALLIECFHSNFFKVETIRGFVTLTMGAPFVALIATLSFAYYCRRKHLCLFAKDDIGLSND</sequence>
<keyword evidence="2" id="KW-0812">Transmembrane</keyword>
<dbReference type="Proteomes" id="UP001061958">
    <property type="component" value="Unassembled WGS sequence"/>
</dbReference>
<evidence type="ECO:0000313" key="4">
    <source>
        <dbReference type="Proteomes" id="UP001061958"/>
    </source>
</evidence>
<protein>
    <submittedName>
        <fullName evidence="3">Uncharacterized protein</fullName>
    </submittedName>
</protein>
<keyword evidence="2" id="KW-0472">Membrane</keyword>
<reference evidence="3" key="2">
    <citation type="submission" date="2022-01" db="EMBL/GenBank/DDBJ databases">
        <authorList>
            <person name="Hirooka S."/>
            <person name="Miyagishima S.Y."/>
        </authorList>
    </citation>
    <scope>NUCLEOTIDE SEQUENCE</scope>
    <source>
        <strain evidence="3">NBRC 102759</strain>
    </source>
</reference>
<reference evidence="3" key="1">
    <citation type="journal article" date="2022" name="Proc. Natl. Acad. Sci. U.S.A.">
        <title>Life cycle and functional genomics of the unicellular red alga Galdieria for elucidating algal and plant evolution and industrial use.</title>
        <authorList>
            <person name="Hirooka S."/>
            <person name="Itabashi T."/>
            <person name="Ichinose T.M."/>
            <person name="Onuma R."/>
            <person name="Fujiwara T."/>
            <person name="Yamashita S."/>
            <person name="Jong L.W."/>
            <person name="Tomita R."/>
            <person name="Iwane A.H."/>
            <person name="Miyagishima S.Y."/>
        </authorList>
    </citation>
    <scope>NUCLEOTIDE SEQUENCE</scope>
    <source>
        <strain evidence="3">NBRC 102759</strain>
    </source>
</reference>
<evidence type="ECO:0000256" key="2">
    <source>
        <dbReference type="SAM" id="Phobius"/>
    </source>
</evidence>
<comment type="caution">
    <text evidence="3">The sequence shown here is derived from an EMBL/GenBank/DDBJ whole genome shotgun (WGS) entry which is preliminary data.</text>
</comment>
<keyword evidence="4" id="KW-1185">Reference proteome</keyword>
<dbReference type="OrthoDB" id="10368691at2759"/>
<gene>
    <name evidence="3" type="ORF">GpartN1_g7468.t1</name>
</gene>
<dbReference type="EMBL" id="BQMJ01000073">
    <property type="protein sequence ID" value="GJQ15677.1"/>
    <property type="molecule type" value="Genomic_DNA"/>
</dbReference>
<evidence type="ECO:0000256" key="1">
    <source>
        <dbReference type="SAM" id="Coils"/>
    </source>
</evidence>
<dbReference type="AlphaFoldDB" id="A0A9C7Q5D7"/>
<evidence type="ECO:0000313" key="3">
    <source>
        <dbReference type="EMBL" id="GJQ15677.1"/>
    </source>
</evidence>
<keyword evidence="1" id="KW-0175">Coiled coil</keyword>
<feature type="transmembrane region" description="Helical" evidence="2">
    <location>
        <begin position="232"/>
        <end position="251"/>
    </location>
</feature>
<organism evidence="3 4">
    <name type="scientific">Galdieria partita</name>
    <dbReference type="NCBI Taxonomy" id="83374"/>
    <lineage>
        <taxon>Eukaryota</taxon>
        <taxon>Rhodophyta</taxon>
        <taxon>Bangiophyceae</taxon>
        <taxon>Galdieriales</taxon>
        <taxon>Galdieriaceae</taxon>
        <taxon>Galdieria</taxon>
    </lineage>
</organism>
<name>A0A9C7Q5D7_9RHOD</name>
<keyword evidence="2" id="KW-1133">Transmembrane helix</keyword>
<proteinExistence type="predicted"/>
<feature type="coiled-coil region" evidence="1">
    <location>
        <begin position="200"/>
        <end position="227"/>
    </location>
</feature>
<accession>A0A9C7Q5D7</accession>
<feature type="transmembrane region" description="Helical" evidence="2">
    <location>
        <begin position="271"/>
        <end position="294"/>
    </location>
</feature>